<keyword evidence="14" id="KW-1185">Reference proteome</keyword>
<name>A0ABS1KPR5_9BACT</name>
<evidence type="ECO:0000256" key="4">
    <source>
        <dbReference type="ARBA" id="ARBA00022679"/>
    </source>
</evidence>
<dbReference type="InterPro" id="IPR025845">
    <property type="entry name" value="Thg1_C_dom"/>
</dbReference>
<evidence type="ECO:0000256" key="8">
    <source>
        <dbReference type="ARBA" id="ARBA00022741"/>
    </source>
</evidence>
<feature type="domain" description="Thg1 C-terminal" evidence="12">
    <location>
        <begin position="135"/>
        <end position="213"/>
    </location>
</feature>
<evidence type="ECO:0000256" key="3">
    <source>
        <dbReference type="ARBA" id="ARBA00012511"/>
    </source>
</evidence>
<evidence type="ECO:0000256" key="2">
    <source>
        <dbReference type="ARBA" id="ARBA00010113"/>
    </source>
</evidence>
<comment type="cofactor">
    <cofactor evidence="1">
        <name>Mg(2+)</name>
        <dbReference type="ChEBI" id="CHEBI:18420"/>
    </cofactor>
</comment>
<dbReference type="PANTHER" id="PTHR12729">
    <property type="entry name" value="TRNA(HIS) GUANYLYLTRANSFERASE-RELATED"/>
    <property type="match status" value="1"/>
</dbReference>
<dbReference type="Gene3D" id="3.30.70.3000">
    <property type="match status" value="1"/>
</dbReference>
<evidence type="ECO:0000256" key="10">
    <source>
        <dbReference type="ARBA" id="ARBA00023134"/>
    </source>
</evidence>
<dbReference type="PANTHER" id="PTHR12729:SF6">
    <property type="entry name" value="TRNA(HIS) GUANYLYLTRANSFERASE-RELATED"/>
    <property type="match status" value="1"/>
</dbReference>
<evidence type="ECO:0000313" key="13">
    <source>
        <dbReference type="EMBL" id="MBL0741464.1"/>
    </source>
</evidence>
<evidence type="ECO:0000256" key="1">
    <source>
        <dbReference type="ARBA" id="ARBA00001946"/>
    </source>
</evidence>
<accession>A0ABS1KPR5</accession>
<evidence type="ECO:0000256" key="9">
    <source>
        <dbReference type="ARBA" id="ARBA00022842"/>
    </source>
</evidence>
<comment type="caution">
    <text evidence="13">The sequence shown here is derived from an EMBL/GenBank/DDBJ whole genome shotgun (WGS) entry which is preliminary data.</text>
</comment>
<keyword evidence="4" id="KW-0808">Transferase</keyword>
<comment type="similarity">
    <text evidence="2">Belongs to the tRNA(His) guanylyltransferase family.</text>
</comment>
<organism evidence="13 14">
    <name type="scientific">Chryseolinea lacunae</name>
    <dbReference type="NCBI Taxonomy" id="2801331"/>
    <lineage>
        <taxon>Bacteria</taxon>
        <taxon>Pseudomonadati</taxon>
        <taxon>Bacteroidota</taxon>
        <taxon>Cytophagia</taxon>
        <taxon>Cytophagales</taxon>
        <taxon>Fulvivirgaceae</taxon>
        <taxon>Chryseolinea</taxon>
    </lineage>
</organism>
<dbReference type="Pfam" id="PF04446">
    <property type="entry name" value="Thg1"/>
    <property type="match status" value="1"/>
</dbReference>
<evidence type="ECO:0000313" key="14">
    <source>
        <dbReference type="Proteomes" id="UP000613030"/>
    </source>
</evidence>
<feature type="domain" description="tRNAHis guanylyltransferase catalytic" evidence="11">
    <location>
        <begin position="8"/>
        <end position="130"/>
    </location>
</feature>
<evidence type="ECO:0000259" key="12">
    <source>
        <dbReference type="Pfam" id="PF14413"/>
    </source>
</evidence>
<proteinExistence type="inferred from homology"/>
<keyword evidence="10" id="KW-0342">GTP-binding</keyword>
<keyword evidence="6 13" id="KW-0548">Nucleotidyltransferase</keyword>
<dbReference type="InterPro" id="IPR024956">
    <property type="entry name" value="tRNAHis_GuaTrfase_cat"/>
</dbReference>
<evidence type="ECO:0000256" key="5">
    <source>
        <dbReference type="ARBA" id="ARBA00022694"/>
    </source>
</evidence>
<sequence>MKFDTLDKKMRVYETNMDQTVLPGLYMIARLDGRGFTKLTKEQLALERPFDERFRDAMIDTVKHTMDCGFRVVYGFTQSDEISLLFHRLDDSFGRKTRKLISILSGEASARFTLAMGSLGVFDCRIIPLPSSDLVVDYFRWRSEDAHRNALSAWCYWKMRDTGASVNEATEALKGRSTAEKNELLFQLGINFNTLPAWQKRGIGFYYERFDKVSTDSLKNIPCVVSRTRLVTDTMLPVGANYDLLVRSLLEEDA</sequence>
<dbReference type="InterPro" id="IPR007537">
    <property type="entry name" value="tRNAHis_GuaTrfase_Thg1"/>
</dbReference>
<keyword evidence="9" id="KW-0460">Magnesium</keyword>
<dbReference type="InterPro" id="IPR038469">
    <property type="entry name" value="tRNAHis_GuaTrfase_Thg1_sf"/>
</dbReference>
<keyword evidence="5" id="KW-0819">tRNA processing</keyword>
<keyword evidence="8" id="KW-0547">Nucleotide-binding</keyword>
<dbReference type="EMBL" id="JAERRB010000003">
    <property type="protein sequence ID" value="MBL0741464.1"/>
    <property type="molecule type" value="Genomic_DNA"/>
</dbReference>
<reference evidence="13 14" key="1">
    <citation type="submission" date="2021-01" db="EMBL/GenBank/DDBJ databases">
        <title>Chryseolinea sp. Jin1 Genome sequencing and assembly.</title>
        <authorList>
            <person name="Kim I."/>
        </authorList>
    </citation>
    <scope>NUCLEOTIDE SEQUENCE [LARGE SCALE GENOMIC DNA]</scope>
    <source>
        <strain evidence="13 14">Jin1</strain>
    </source>
</reference>
<dbReference type="EC" id="2.7.7.79" evidence="3"/>
<keyword evidence="7" id="KW-0479">Metal-binding</keyword>
<evidence type="ECO:0000256" key="7">
    <source>
        <dbReference type="ARBA" id="ARBA00022723"/>
    </source>
</evidence>
<dbReference type="Proteomes" id="UP000613030">
    <property type="component" value="Unassembled WGS sequence"/>
</dbReference>
<dbReference type="Pfam" id="PF14413">
    <property type="entry name" value="Thg1C"/>
    <property type="match status" value="1"/>
</dbReference>
<dbReference type="RefSeq" id="WP_202008844.1">
    <property type="nucleotide sequence ID" value="NZ_JAERRB010000003.1"/>
</dbReference>
<dbReference type="GO" id="GO:0016779">
    <property type="term" value="F:nucleotidyltransferase activity"/>
    <property type="evidence" value="ECO:0007669"/>
    <property type="project" value="UniProtKB-KW"/>
</dbReference>
<gene>
    <name evidence="13" type="ORF">JI741_09545</name>
</gene>
<evidence type="ECO:0000256" key="6">
    <source>
        <dbReference type="ARBA" id="ARBA00022695"/>
    </source>
</evidence>
<protein>
    <recommendedName>
        <fullName evidence="3">tRNA(His) guanylyltransferase</fullName>
        <ecNumber evidence="3">2.7.7.79</ecNumber>
    </recommendedName>
</protein>
<evidence type="ECO:0000259" key="11">
    <source>
        <dbReference type="Pfam" id="PF04446"/>
    </source>
</evidence>